<reference evidence="2" key="1">
    <citation type="submission" date="2016-10" db="EMBL/GenBank/DDBJ databases">
        <authorList>
            <person name="Varghese N."/>
        </authorList>
    </citation>
    <scope>NUCLEOTIDE SEQUENCE [LARGE SCALE GENOMIC DNA]</scope>
    <source>
        <strain evidence="2">DSM 45096 / BCRC 16803 / CGMCC 4.1857 / CIP 109030 / JCM 12277 / KCTC 19219 / NBRC 100920 / 33214</strain>
    </source>
</reference>
<dbReference type="AlphaFoldDB" id="A0A1H7MWV7"/>
<proteinExistence type="predicted"/>
<dbReference type="RefSeq" id="WP_152629245.1">
    <property type="nucleotide sequence ID" value="NZ_BBPN01000012.1"/>
</dbReference>
<keyword evidence="2" id="KW-1185">Reference proteome</keyword>
<dbReference type="eggNOG" id="ENOG5033DII">
    <property type="taxonomic scope" value="Bacteria"/>
</dbReference>
<dbReference type="Proteomes" id="UP000183015">
    <property type="component" value="Unassembled WGS sequence"/>
</dbReference>
<dbReference type="EMBL" id="FOAZ01000006">
    <property type="protein sequence ID" value="SEL15760.1"/>
    <property type="molecule type" value="Genomic_DNA"/>
</dbReference>
<evidence type="ECO:0000313" key="2">
    <source>
        <dbReference type="Proteomes" id="UP000183015"/>
    </source>
</evidence>
<evidence type="ECO:0000313" key="1">
    <source>
        <dbReference type="EMBL" id="SEL15760.1"/>
    </source>
</evidence>
<accession>A0A1H7MWV7</accession>
<organism evidence="1 2">
    <name type="scientific">Streptacidiphilus jiangxiensis</name>
    <dbReference type="NCBI Taxonomy" id="235985"/>
    <lineage>
        <taxon>Bacteria</taxon>
        <taxon>Bacillati</taxon>
        <taxon>Actinomycetota</taxon>
        <taxon>Actinomycetes</taxon>
        <taxon>Kitasatosporales</taxon>
        <taxon>Streptomycetaceae</taxon>
        <taxon>Streptacidiphilus</taxon>
    </lineage>
</organism>
<gene>
    <name evidence="1" type="ORF">SAMN05414137_106110</name>
</gene>
<name>A0A1H7MWV7_STRJI</name>
<sequence length="177" mass="18826">MLTVRMNDRAVSLLGAIGHGAAVPGGEPTPALRARLAGGLVVRDGAVVLAETARRSVGPAEAARGDLTGWECGVNSFHLEDYVDVPVGRLDEGGPVVEVSAQRELLLQGLGLAREVCALGRNAVPPIPLRCIVSAGPSNAVFRFHRVRAGERWHHPDLDAYREEHLVVVEWGPLAEP</sequence>
<protein>
    <submittedName>
        <fullName evidence="1">Uncharacterized protein</fullName>
    </submittedName>
</protein>